<name>A0A1Q3F2E9_CULTA</name>
<evidence type="ECO:0000256" key="2">
    <source>
        <dbReference type="ARBA" id="ARBA00022946"/>
    </source>
</evidence>
<keyword evidence="2" id="KW-0809">Transit peptide</keyword>
<dbReference type="Gene3D" id="1.25.70.10">
    <property type="entry name" value="Transcription termination factor 3, mitochondrial"/>
    <property type="match status" value="1"/>
</dbReference>
<dbReference type="AlphaFoldDB" id="A0A1Q3F2E9"/>
<dbReference type="EMBL" id="GFDL01013324">
    <property type="protein sequence ID" value="JAV21721.1"/>
    <property type="molecule type" value="Transcribed_RNA"/>
</dbReference>
<dbReference type="GO" id="GO:0005759">
    <property type="term" value="C:mitochondrial matrix"/>
    <property type="evidence" value="ECO:0007669"/>
    <property type="project" value="TreeGrafter"/>
</dbReference>
<evidence type="ECO:0000256" key="1">
    <source>
        <dbReference type="ARBA" id="ARBA00007692"/>
    </source>
</evidence>
<dbReference type="PANTHER" id="PTHR15437:SF7">
    <property type="entry name" value="TRANSCRIPTION TERMINATION FACTOR 5, MITOCHONDRIAL"/>
    <property type="match status" value="1"/>
</dbReference>
<comment type="similarity">
    <text evidence="1">Belongs to the mTERF family.</text>
</comment>
<dbReference type="GO" id="GO:0003676">
    <property type="term" value="F:nucleic acid binding"/>
    <property type="evidence" value="ECO:0007669"/>
    <property type="project" value="InterPro"/>
</dbReference>
<organism evidence="3">
    <name type="scientific">Culex tarsalis</name>
    <name type="common">Encephalitis mosquito</name>
    <dbReference type="NCBI Taxonomy" id="7177"/>
    <lineage>
        <taxon>Eukaryota</taxon>
        <taxon>Metazoa</taxon>
        <taxon>Ecdysozoa</taxon>
        <taxon>Arthropoda</taxon>
        <taxon>Hexapoda</taxon>
        <taxon>Insecta</taxon>
        <taxon>Pterygota</taxon>
        <taxon>Neoptera</taxon>
        <taxon>Endopterygota</taxon>
        <taxon>Diptera</taxon>
        <taxon>Nematocera</taxon>
        <taxon>Culicoidea</taxon>
        <taxon>Culicidae</taxon>
        <taxon>Culicinae</taxon>
        <taxon>Culicini</taxon>
        <taxon>Culex</taxon>
        <taxon>Culex</taxon>
    </lineage>
</organism>
<dbReference type="PANTHER" id="PTHR15437">
    <property type="entry name" value="TRANSCRIPTION TERMINATION FACTOR, MITOCHONDRIAL"/>
    <property type="match status" value="1"/>
</dbReference>
<proteinExistence type="inferred from homology"/>
<protein>
    <recommendedName>
        <fullName evidence="4">Transcription termination factor 5, mitochondrial</fullName>
    </recommendedName>
</protein>
<accession>A0A1Q3F2E9</accession>
<dbReference type="InterPro" id="IPR003690">
    <property type="entry name" value="MTERF"/>
</dbReference>
<dbReference type="InterPro" id="IPR038538">
    <property type="entry name" value="MTERF_sf"/>
</dbReference>
<evidence type="ECO:0008006" key="4">
    <source>
        <dbReference type="Google" id="ProtNLM"/>
    </source>
</evidence>
<reference evidence="3" key="1">
    <citation type="submission" date="2017-01" db="EMBL/GenBank/DDBJ databases">
        <title>A deep insight into the sialotranscriptome of adult male and female Cluex tarsalis mosquitoes.</title>
        <authorList>
            <person name="Ribeiro J.M."/>
            <person name="Moreira F."/>
            <person name="Bernard K.A."/>
            <person name="Calvo E."/>
        </authorList>
    </citation>
    <scope>NUCLEOTIDE SEQUENCE</scope>
    <source>
        <strain evidence="3">Kern County</strain>
        <tissue evidence="3">Salivary glands</tissue>
    </source>
</reference>
<evidence type="ECO:0000313" key="3">
    <source>
        <dbReference type="EMBL" id="JAV21721.1"/>
    </source>
</evidence>
<dbReference type="GO" id="GO:0006393">
    <property type="term" value="P:termination of mitochondrial transcription"/>
    <property type="evidence" value="ECO:0007669"/>
    <property type="project" value="TreeGrafter"/>
</dbReference>
<sequence length="534" mass="61872">MLRLKVFAKKCTQLERFYCSVSKFNTINEAAKFLSPLLDVKEPTMYRYLTKHDFLLELEREDLHRKLDYFRYLRATNEEILQQPNLLAVHLITLENRTTILRECGFVESLNLAALSRYITLVRQRVSALKKNLLIPADLDMVEQLRKQFELDVLPPGLKRSDELLVQPLREQFISEFLRQRLELSDVELKKLWQSYSKIKHKSFGHTQRVVDILQYDYKFSREKIVSNLYLLHADPENLLRYPSVVPSIGGMDIRELMVKQPKVMMVPCDKVQQLLGVLRTHGVDEAGILKYSAILTFSPDTVQARILQMKKTKEFEVLLKHPRIIKLIAYQPKAAIRLDFLQQLKVRCASLNVLSSHSQGFEKYVRDGCDRTKGKDTAHFLGQIFNGKSDQVFTHLKRHPNWFHIPTVQIRETMDYLRAQQYTLDDIGENIQIVLYPLARITAKLDKLHECARTGRPHDELGIELVGVSASQMLALCLYTIELDFHFTGDGVWPEQVQLNDSTTSTNIELPKTLNKDYKYGKKPAAKVGLTVD</sequence>